<accession>A0A318JF58</accession>
<evidence type="ECO:0000313" key="6">
    <source>
        <dbReference type="EMBL" id="PXX42315.1"/>
    </source>
</evidence>
<evidence type="ECO:0000313" key="7">
    <source>
        <dbReference type="Proteomes" id="UP000248395"/>
    </source>
</evidence>
<evidence type="ECO:0000256" key="2">
    <source>
        <dbReference type="ARBA" id="ARBA00022630"/>
    </source>
</evidence>
<dbReference type="SUPFAM" id="SSF52218">
    <property type="entry name" value="Flavoproteins"/>
    <property type="match status" value="1"/>
</dbReference>
<evidence type="ECO:0000256" key="1">
    <source>
        <dbReference type="ARBA" id="ARBA00005990"/>
    </source>
</evidence>
<dbReference type="InterPro" id="IPR020048">
    <property type="entry name" value="NADPH-dep_FMN_reduc_SsuE"/>
</dbReference>
<evidence type="ECO:0000256" key="3">
    <source>
        <dbReference type="ARBA" id="ARBA00022643"/>
    </source>
</evidence>
<keyword evidence="2" id="KW-0285">Flavoprotein</keyword>
<dbReference type="GO" id="GO:0008752">
    <property type="term" value="F:FMN reductase [NAD(P)H] activity"/>
    <property type="evidence" value="ECO:0007669"/>
    <property type="project" value="InterPro"/>
</dbReference>
<dbReference type="GO" id="GO:0046306">
    <property type="term" value="P:alkanesulfonate catabolic process"/>
    <property type="evidence" value="ECO:0007669"/>
    <property type="project" value="InterPro"/>
</dbReference>
<dbReference type="Proteomes" id="UP000248395">
    <property type="component" value="Unassembled WGS sequence"/>
</dbReference>
<dbReference type="PANTHER" id="PTHR43408">
    <property type="entry name" value="FMN REDUCTASE (NADPH)"/>
    <property type="match status" value="1"/>
</dbReference>
<evidence type="ECO:0000259" key="5">
    <source>
        <dbReference type="Pfam" id="PF03358"/>
    </source>
</evidence>
<protein>
    <submittedName>
        <fullName evidence="6">SsuE family FMN reductase</fullName>
    </submittedName>
</protein>
<comment type="similarity">
    <text evidence="1">Belongs to the SsuE family.</text>
</comment>
<organism evidence="6 7">
    <name type="scientific">Aquitalea magnusonii</name>
    <dbReference type="NCBI Taxonomy" id="332411"/>
    <lineage>
        <taxon>Bacteria</taxon>
        <taxon>Pseudomonadati</taxon>
        <taxon>Pseudomonadota</taxon>
        <taxon>Betaproteobacteria</taxon>
        <taxon>Neisseriales</taxon>
        <taxon>Chromobacteriaceae</taxon>
        <taxon>Aquitalea</taxon>
    </lineage>
</organism>
<dbReference type="AlphaFoldDB" id="A0A318JF58"/>
<keyword evidence="4" id="KW-0560">Oxidoreductase</keyword>
<dbReference type="EMBL" id="QJKC01000019">
    <property type="protein sequence ID" value="PXX42315.1"/>
    <property type="molecule type" value="Genomic_DNA"/>
</dbReference>
<dbReference type="OrthoDB" id="1643408at2"/>
<name>A0A318JF58_9NEIS</name>
<dbReference type="InterPro" id="IPR051814">
    <property type="entry name" value="NAD(P)H-dep_FMN_reductase"/>
</dbReference>
<sequence>MTVLAILGSPSKTSRTARLIERSRVALTALDIELQTISIHDFPADALLHGQFSHPQIQEFQQRVGAASGLIIATPVYKAAYAGALKVLLDLIPEGGLAGKPVLPLVSGGSPGHLLAVDYSIKPVLAALKASAIHQGVYAVESQIGANANGEAELAEELEQRLQTAVHEFAALLGVNAPAPHAPRYANDFISRLISL</sequence>
<keyword evidence="7" id="KW-1185">Reference proteome</keyword>
<gene>
    <name evidence="6" type="ORF">DFR38_11928</name>
</gene>
<dbReference type="Gene3D" id="3.40.50.360">
    <property type="match status" value="1"/>
</dbReference>
<feature type="domain" description="NADPH-dependent FMN reductase-like" evidence="5">
    <location>
        <begin position="1"/>
        <end position="142"/>
    </location>
</feature>
<keyword evidence="3" id="KW-0288">FMN</keyword>
<dbReference type="Pfam" id="PF03358">
    <property type="entry name" value="FMN_red"/>
    <property type="match status" value="1"/>
</dbReference>
<evidence type="ECO:0000256" key="4">
    <source>
        <dbReference type="ARBA" id="ARBA00023002"/>
    </source>
</evidence>
<dbReference type="RefSeq" id="WP_059285565.1">
    <property type="nucleotide sequence ID" value="NZ_LNQU01000031.1"/>
</dbReference>
<comment type="caution">
    <text evidence="6">The sequence shown here is derived from an EMBL/GenBank/DDBJ whole genome shotgun (WGS) entry which is preliminary data.</text>
</comment>
<proteinExistence type="inferred from homology"/>
<dbReference type="InterPro" id="IPR029039">
    <property type="entry name" value="Flavoprotein-like_sf"/>
</dbReference>
<reference evidence="6 7" key="1">
    <citation type="submission" date="2018-05" db="EMBL/GenBank/DDBJ databases">
        <title>Genomic Encyclopedia of Type Strains, Phase IV (KMG-IV): sequencing the most valuable type-strain genomes for metagenomic binning, comparative biology and taxonomic classification.</title>
        <authorList>
            <person name="Goeker M."/>
        </authorList>
    </citation>
    <scope>NUCLEOTIDE SEQUENCE [LARGE SCALE GENOMIC DNA]</scope>
    <source>
        <strain evidence="6 7">DSM 25134</strain>
    </source>
</reference>
<dbReference type="InterPro" id="IPR005025">
    <property type="entry name" value="FMN_Rdtase-like_dom"/>
</dbReference>
<dbReference type="PANTHER" id="PTHR43408:SF1">
    <property type="entry name" value="FMN REDUCTASE (NADPH)"/>
    <property type="match status" value="1"/>
</dbReference>
<dbReference type="NCBIfam" id="TIGR03567">
    <property type="entry name" value="FMN_reduc_SsuE"/>
    <property type="match status" value="1"/>
</dbReference>